<comment type="caution">
    <text evidence="1">The sequence shown here is derived from an EMBL/GenBank/DDBJ whole genome shotgun (WGS) entry which is preliminary data.</text>
</comment>
<dbReference type="Proteomes" id="UP001177260">
    <property type="component" value="Unassembled WGS sequence"/>
</dbReference>
<evidence type="ECO:0000313" key="1">
    <source>
        <dbReference type="EMBL" id="KAK1147606.1"/>
    </source>
</evidence>
<reference evidence="1 2" key="1">
    <citation type="journal article" date="2023" name="ACS Omega">
        <title>Identification of the Neoaspergillic Acid Biosynthesis Gene Cluster by Establishing an In Vitro CRISPR-Ribonucleoprotein Genetic System in Aspergillus melleus.</title>
        <authorList>
            <person name="Yuan B."/>
            <person name="Grau M.F."/>
            <person name="Murata R.M."/>
            <person name="Torok T."/>
            <person name="Venkateswaran K."/>
            <person name="Stajich J.E."/>
            <person name="Wang C.C.C."/>
        </authorList>
    </citation>
    <scope>NUCLEOTIDE SEQUENCE [LARGE SCALE GENOMIC DNA]</scope>
    <source>
        <strain evidence="1 2">IMV 1140</strain>
    </source>
</reference>
<evidence type="ECO:0000313" key="2">
    <source>
        <dbReference type="Proteomes" id="UP001177260"/>
    </source>
</evidence>
<protein>
    <submittedName>
        <fullName evidence="1">Uncharacterized protein</fullName>
    </submittedName>
</protein>
<dbReference type="EMBL" id="JAOPJF010000011">
    <property type="protein sequence ID" value="KAK1147606.1"/>
    <property type="molecule type" value="Genomic_DNA"/>
</dbReference>
<organism evidence="1 2">
    <name type="scientific">Aspergillus melleus</name>
    <dbReference type="NCBI Taxonomy" id="138277"/>
    <lineage>
        <taxon>Eukaryota</taxon>
        <taxon>Fungi</taxon>
        <taxon>Dikarya</taxon>
        <taxon>Ascomycota</taxon>
        <taxon>Pezizomycotina</taxon>
        <taxon>Eurotiomycetes</taxon>
        <taxon>Eurotiomycetidae</taxon>
        <taxon>Eurotiales</taxon>
        <taxon>Aspergillaceae</taxon>
        <taxon>Aspergillus</taxon>
        <taxon>Aspergillus subgen. Circumdati</taxon>
    </lineage>
</organism>
<name>A0ACC3BAM1_9EURO</name>
<proteinExistence type="predicted"/>
<accession>A0ACC3BAM1</accession>
<gene>
    <name evidence="1" type="ORF">N8T08_000948</name>
</gene>
<keyword evidence="2" id="KW-1185">Reference proteome</keyword>
<sequence length="97" mass="10163">MFHWPRVAFWNGTEEEGSDQKSIIVDTPPDKCESMSLPEFTTVQPAQPNLTEMSLRGGGETAGICYAVGLPALGAVNAVGAVVAARVAVSIGFINAL</sequence>